<evidence type="ECO:0000313" key="2">
    <source>
        <dbReference type="Proteomes" id="UP000000435"/>
    </source>
</evidence>
<evidence type="ECO:0000313" key="1">
    <source>
        <dbReference type="EMBL" id="AAZ68192.1"/>
    </source>
</evidence>
<dbReference type="EMBL" id="CP000107">
    <property type="protein sequence ID" value="AAZ68192.1"/>
    <property type="molecule type" value="Genomic_DNA"/>
</dbReference>
<sequence length="210" mass="24377">MCNNMLKRYCIIKISICVLLLITLSITLHYLYKSNAYILWHNLHIADEIQKLNFEIMDVHKHEAMLNDSGILWQEISTSNIYSTNTFYEENLGKLITNLCKKYYLFNSQINISSPKIVNHLYNKQYIDVIKSRVDINFSSISDEYVFLFLNAVRHDVSGYVKVVNFNIEKKTDITNEVLHSALKGETVATISGRISFDLYSIVGRFIDES</sequence>
<name>A0ACA6AV74_EHRCJ</name>
<keyword evidence="2" id="KW-1185">Reference proteome</keyword>
<dbReference type="Proteomes" id="UP000000435">
    <property type="component" value="Chromosome"/>
</dbReference>
<gene>
    <name evidence="1" type="ordered locus">Ecaj_0141</name>
</gene>
<proteinExistence type="predicted"/>
<reference evidence="2" key="1">
    <citation type="journal article" date="2006" name="J. Bacteriol.">
        <title>The genome of the obligately intracellular bacterium Ehrlichia canis reveals themes of complex membrane structure and immune evasion strategies.</title>
        <authorList>
            <person name="Mavromatis K."/>
            <person name="Doyle C.K."/>
            <person name="Lykidis A."/>
            <person name="Ivanova N."/>
            <person name="Francino M.P."/>
            <person name="Chain P."/>
            <person name="Shin M."/>
            <person name="Malfatti S."/>
            <person name="Larimer F."/>
            <person name="Copeland A."/>
            <person name="Detter J.C."/>
            <person name="Land M."/>
            <person name="Richardson P.M."/>
            <person name="Yu X.J."/>
            <person name="Walker D.H."/>
            <person name="McBride J.W."/>
            <person name="Kyrpides N.C."/>
        </authorList>
    </citation>
    <scope>NUCLEOTIDE SEQUENCE [LARGE SCALE GENOMIC DNA]</scope>
    <source>
        <strain evidence="2">Jake</strain>
    </source>
</reference>
<accession>A0ACA6AV74</accession>
<protein>
    <submittedName>
        <fullName evidence="1">Uncharacterized protein</fullName>
    </submittedName>
</protein>
<organism evidence="1 2">
    <name type="scientific">Ehrlichia canis (strain Jake)</name>
    <dbReference type="NCBI Taxonomy" id="269484"/>
    <lineage>
        <taxon>Bacteria</taxon>
        <taxon>Pseudomonadati</taxon>
        <taxon>Pseudomonadota</taxon>
        <taxon>Alphaproteobacteria</taxon>
        <taxon>Rickettsiales</taxon>
        <taxon>Anaplasmataceae</taxon>
        <taxon>Ehrlichia</taxon>
    </lineage>
</organism>